<protein>
    <submittedName>
        <fullName evidence="1">Uncharacterized protein</fullName>
    </submittedName>
</protein>
<evidence type="ECO:0000313" key="1">
    <source>
        <dbReference type="EMBL" id="JAD70387.1"/>
    </source>
</evidence>
<name>A0A0A9CFU6_ARUDO</name>
<dbReference type="EMBL" id="GBRH01227508">
    <property type="protein sequence ID" value="JAD70387.1"/>
    <property type="molecule type" value="Transcribed_RNA"/>
</dbReference>
<proteinExistence type="predicted"/>
<organism evidence="1">
    <name type="scientific">Arundo donax</name>
    <name type="common">Giant reed</name>
    <name type="synonym">Donax arundinaceus</name>
    <dbReference type="NCBI Taxonomy" id="35708"/>
    <lineage>
        <taxon>Eukaryota</taxon>
        <taxon>Viridiplantae</taxon>
        <taxon>Streptophyta</taxon>
        <taxon>Embryophyta</taxon>
        <taxon>Tracheophyta</taxon>
        <taxon>Spermatophyta</taxon>
        <taxon>Magnoliopsida</taxon>
        <taxon>Liliopsida</taxon>
        <taxon>Poales</taxon>
        <taxon>Poaceae</taxon>
        <taxon>PACMAD clade</taxon>
        <taxon>Arundinoideae</taxon>
        <taxon>Arundineae</taxon>
        <taxon>Arundo</taxon>
    </lineage>
</organism>
<reference evidence="1" key="2">
    <citation type="journal article" date="2015" name="Data Brief">
        <title>Shoot transcriptome of the giant reed, Arundo donax.</title>
        <authorList>
            <person name="Barrero R.A."/>
            <person name="Guerrero F.D."/>
            <person name="Moolhuijzen P."/>
            <person name="Goolsby J.A."/>
            <person name="Tidwell J."/>
            <person name="Bellgard S.E."/>
            <person name="Bellgard M.I."/>
        </authorList>
    </citation>
    <scope>NUCLEOTIDE SEQUENCE</scope>
    <source>
        <tissue evidence="1">Shoot tissue taken approximately 20 cm above the soil surface</tissue>
    </source>
</reference>
<dbReference type="AlphaFoldDB" id="A0A0A9CFU6"/>
<accession>A0A0A9CFU6</accession>
<sequence length="51" mass="5642">MLSSSKCLVRLPVSMSAKIGCYAAANNLFLKNSIPGSHLLIYSYQMYIKKS</sequence>
<reference evidence="1" key="1">
    <citation type="submission" date="2014-09" db="EMBL/GenBank/DDBJ databases">
        <authorList>
            <person name="Magalhaes I.L.F."/>
            <person name="Oliveira U."/>
            <person name="Santos F.R."/>
            <person name="Vidigal T.H.D.A."/>
            <person name="Brescovit A.D."/>
            <person name="Santos A.J."/>
        </authorList>
    </citation>
    <scope>NUCLEOTIDE SEQUENCE</scope>
    <source>
        <tissue evidence="1">Shoot tissue taken approximately 20 cm above the soil surface</tissue>
    </source>
</reference>